<dbReference type="PANTHER" id="PTHR11552:SF147">
    <property type="entry name" value="CHOLINE DEHYDROGENASE, MITOCHONDRIAL"/>
    <property type="match status" value="1"/>
</dbReference>
<feature type="domain" description="Glucose-methanol-choline oxidoreductase N-terminal" evidence="5">
    <location>
        <begin position="9"/>
        <end position="105"/>
    </location>
</feature>
<dbReference type="RefSeq" id="WP_257630841.1">
    <property type="nucleotide sequence ID" value="NZ_JANIIC010000009.1"/>
</dbReference>
<proteinExistence type="inferred from homology"/>
<evidence type="ECO:0000256" key="1">
    <source>
        <dbReference type="ARBA" id="ARBA00001974"/>
    </source>
</evidence>
<reference evidence="6" key="1">
    <citation type="submission" date="2022-06" db="EMBL/GenBank/DDBJ databases">
        <title>WGS of actinobacteria.</title>
        <authorList>
            <person name="Thawai C."/>
        </authorList>
    </citation>
    <scope>NUCLEOTIDE SEQUENCE</scope>
    <source>
        <strain evidence="6">DSM 42010</strain>
    </source>
</reference>
<evidence type="ECO:0000313" key="7">
    <source>
        <dbReference type="Proteomes" id="UP001142400"/>
    </source>
</evidence>
<protein>
    <submittedName>
        <fullName evidence="6">GMC family oxidoreductase N-terminal domain-containing protein</fullName>
    </submittedName>
</protein>
<name>A0A9X2RUW4_STRMQ</name>
<dbReference type="Proteomes" id="UP001142400">
    <property type="component" value="Unassembled WGS sequence"/>
</dbReference>
<evidence type="ECO:0000313" key="6">
    <source>
        <dbReference type="EMBL" id="MCQ8829530.1"/>
    </source>
</evidence>
<dbReference type="GO" id="GO:0050660">
    <property type="term" value="F:flavin adenine dinucleotide binding"/>
    <property type="evidence" value="ECO:0007669"/>
    <property type="project" value="InterPro"/>
</dbReference>
<sequence length="164" mass="17761">MIIRLAEASSLRPVLHRRDLTVVTNAMARRLIIDGQRCRGVVYDKNGAERSAYARHEAVLAAGTIGSAQLLMVSGIGPADHLRHVGVTVKADLPGVGENLHDHPVIAVAYTASRPVRKAFVRKPNVRFSSGLSDQPDLQMVFLDSPCIRVGDQGRKAGTPYACR</sequence>
<gene>
    <name evidence="6" type="ORF">NQU54_10630</name>
</gene>
<dbReference type="PANTHER" id="PTHR11552">
    <property type="entry name" value="GLUCOSE-METHANOL-CHOLINE GMC OXIDOREDUCTASE"/>
    <property type="match status" value="1"/>
</dbReference>
<accession>A0A9X2RUW4</accession>
<dbReference type="Gene3D" id="3.50.50.60">
    <property type="entry name" value="FAD/NAD(P)-binding domain"/>
    <property type="match status" value="1"/>
</dbReference>
<dbReference type="Gene3D" id="3.30.410.40">
    <property type="match status" value="1"/>
</dbReference>
<evidence type="ECO:0000256" key="4">
    <source>
        <dbReference type="ARBA" id="ARBA00022827"/>
    </source>
</evidence>
<keyword evidence="4" id="KW-0274">FAD</keyword>
<comment type="similarity">
    <text evidence="2">Belongs to the GMC oxidoreductase family.</text>
</comment>
<dbReference type="InterPro" id="IPR012132">
    <property type="entry name" value="GMC_OxRdtase"/>
</dbReference>
<dbReference type="InterPro" id="IPR000172">
    <property type="entry name" value="GMC_OxRdtase_N"/>
</dbReference>
<dbReference type="InterPro" id="IPR036188">
    <property type="entry name" value="FAD/NAD-bd_sf"/>
</dbReference>
<evidence type="ECO:0000256" key="2">
    <source>
        <dbReference type="ARBA" id="ARBA00010790"/>
    </source>
</evidence>
<evidence type="ECO:0000256" key="3">
    <source>
        <dbReference type="ARBA" id="ARBA00022630"/>
    </source>
</evidence>
<organism evidence="6 7">
    <name type="scientific">Streptomyces malaysiensis subsp. samsunensis</name>
    <dbReference type="NCBI Taxonomy" id="459658"/>
    <lineage>
        <taxon>Bacteria</taxon>
        <taxon>Bacillati</taxon>
        <taxon>Actinomycetota</taxon>
        <taxon>Actinomycetes</taxon>
        <taxon>Kitasatosporales</taxon>
        <taxon>Streptomycetaceae</taxon>
        <taxon>Streptomyces</taxon>
        <taxon>Streptomyces violaceusniger group</taxon>
    </lineage>
</organism>
<comment type="cofactor">
    <cofactor evidence="1">
        <name>FAD</name>
        <dbReference type="ChEBI" id="CHEBI:57692"/>
    </cofactor>
</comment>
<keyword evidence="7" id="KW-1185">Reference proteome</keyword>
<comment type="caution">
    <text evidence="6">The sequence shown here is derived from an EMBL/GenBank/DDBJ whole genome shotgun (WGS) entry which is preliminary data.</text>
</comment>
<dbReference type="GO" id="GO:0016614">
    <property type="term" value="F:oxidoreductase activity, acting on CH-OH group of donors"/>
    <property type="evidence" value="ECO:0007669"/>
    <property type="project" value="InterPro"/>
</dbReference>
<keyword evidence="3" id="KW-0285">Flavoprotein</keyword>
<dbReference type="Pfam" id="PF00732">
    <property type="entry name" value="GMC_oxred_N"/>
    <property type="match status" value="1"/>
</dbReference>
<evidence type="ECO:0000259" key="5">
    <source>
        <dbReference type="Pfam" id="PF00732"/>
    </source>
</evidence>
<dbReference type="EMBL" id="JANIIC010000009">
    <property type="protein sequence ID" value="MCQ8829530.1"/>
    <property type="molecule type" value="Genomic_DNA"/>
</dbReference>
<dbReference type="SUPFAM" id="SSF51905">
    <property type="entry name" value="FAD/NAD(P)-binding domain"/>
    <property type="match status" value="1"/>
</dbReference>
<dbReference type="AlphaFoldDB" id="A0A9X2RUW4"/>